<reference evidence="2" key="1">
    <citation type="submission" date="2020-07" db="EMBL/GenBank/DDBJ databases">
        <title>Huge and variable diversity of episymbiotic CPR bacteria and DPANN archaea in groundwater ecosystems.</title>
        <authorList>
            <person name="He C.Y."/>
            <person name="Keren R."/>
            <person name="Whittaker M."/>
            <person name="Farag I.F."/>
            <person name="Doudna J."/>
            <person name="Cate J.H.D."/>
            <person name="Banfield J.F."/>
        </authorList>
    </citation>
    <scope>NUCLEOTIDE SEQUENCE</scope>
    <source>
        <strain evidence="2">NC_groundwater_717_Ag_S-0.2um_59_8</strain>
    </source>
</reference>
<evidence type="ECO:0000313" key="2">
    <source>
        <dbReference type="EMBL" id="MBI3014061.1"/>
    </source>
</evidence>
<feature type="region of interest" description="Disordered" evidence="1">
    <location>
        <begin position="85"/>
        <end position="112"/>
    </location>
</feature>
<evidence type="ECO:0000256" key="1">
    <source>
        <dbReference type="SAM" id="MobiDB-lite"/>
    </source>
</evidence>
<name>A0A932GMV3_UNCTE</name>
<dbReference type="EMBL" id="JACPSX010000052">
    <property type="protein sequence ID" value="MBI3014061.1"/>
    <property type="molecule type" value="Genomic_DNA"/>
</dbReference>
<sequence length="112" mass="12556">MNSSLRNFAAELLCHALTTPARLGDLLWWVGFCTVADREHSPMVSAASLEEEVGRREEEARDRGMNVPPRSLPGFFQLFHEGAPASSEPFEAQREDRSYGPGETFENRGRAF</sequence>
<gene>
    <name evidence="2" type="ORF">HYY65_03115</name>
</gene>
<feature type="compositionally biased region" description="Basic and acidic residues" evidence="1">
    <location>
        <begin position="52"/>
        <end position="64"/>
    </location>
</feature>
<comment type="caution">
    <text evidence="2">The sequence shown here is derived from an EMBL/GenBank/DDBJ whole genome shotgun (WGS) entry which is preliminary data.</text>
</comment>
<organism evidence="2 3">
    <name type="scientific">Tectimicrobiota bacterium</name>
    <dbReference type="NCBI Taxonomy" id="2528274"/>
    <lineage>
        <taxon>Bacteria</taxon>
        <taxon>Pseudomonadati</taxon>
        <taxon>Nitrospinota/Tectimicrobiota group</taxon>
        <taxon>Candidatus Tectimicrobiota</taxon>
    </lineage>
</organism>
<evidence type="ECO:0000313" key="3">
    <source>
        <dbReference type="Proteomes" id="UP000741360"/>
    </source>
</evidence>
<accession>A0A932GMV3</accession>
<dbReference type="Proteomes" id="UP000741360">
    <property type="component" value="Unassembled WGS sequence"/>
</dbReference>
<proteinExistence type="predicted"/>
<protein>
    <submittedName>
        <fullName evidence="2">Uncharacterized protein</fullName>
    </submittedName>
</protein>
<dbReference type="AlphaFoldDB" id="A0A932GMV3"/>
<feature type="region of interest" description="Disordered" evidence="1">
    <location>
        <begin position="44"/>
        <end position="69"/>
    </location>
</feature>